<evidence type="ECO:0000256" key="1">
    <source>
        <dbReference type="ARBA" id="ARBA00000085"/>
    </source>
</evidence>
<proteinExistence type="predicted"/>
<dbReference type="PANTHER" id="PTHR43065">
    <property type="entry name" value="SENSOR HISTIDINE KINASE"/>
    <property type="match status" value="1"/>
</dbReference>
<dbReference type="InterPro" id="IPR005467">
    <property type="entry name" value="His_kinase_dom"/>
</dbReference>
<dbReference type="GO" id="GO:0004673">
    <property type="term" value="F:protein histidine kinase activity"/>
    <property type="evidence" value="ECO:0007669"/>
    <property type="project" value="UniProtKB-EC"/>
</dbReference>
<keyword evidence="6 10" id="KW-0418">Kinase</keyword>
<evidence type="ECO:0000256" key="6">
    <source>
        <dbReference type="ARBA" id="ARBA00022777"/>
    </source>
</evidence>
<dbReference type="Gene3D" id="3.30.565.10">
    <property type="entry name" value="Histidine kinase-like ATPase, C-terminal domain"/>
    <property type="match status" value="1"/>
</dbReference>
<dbReference type="PANTHER" id="PTHR43065:SF10">
    <property type="entry name" value="PEROXIDE STRESS-ACTIVATED HISTIDINE KINASE MAK3"/>
    <property type="match status" value="1"/>
</dbReference>
<evidence type="ECO:0000256" key="2">
    <source>
        <dbReference type="ARBA" id="ARBA00012438"/>
    </source>
</evidence>
<dbReference type="SUPFAM" id="SSF55874">
    <property type="entry name" value="ATPase domain of HSP90 chaperone/DNA topoisomerase II/histidine kinase"/>
    <property type="match status" value="1"/>
</dbReference>
<feature type="domain" description="Histidine kinase" evidence="9">
    <location>
        <begin position="1"/>
        <end position="96"/>
    </location>
</feature>
<gene>
    <name evidence="10" type="ORF">ENP86_05365</name>
</gene>
<dbReference type="PRINTS" id="PR00344">
    <property type="entry name" value="BCTRLSENSOR"/>
</dbReference>
<keyword evidence="4" id="KW-0808">Transferase</keyword>
<accession>A0A7V0Z5E5</accession>
<evidence type="ECO:0000313" key="10">
    <source>
        <dbReference type="EMBL" id="HDY58962.1"/>
    </source>
</evidence>
<evidence type="ECO:0000256" key="7">
    <source>
        <dbReference type="ARBA" id="ARBA00022840"/>
    </source>
</evidence>
<evidence type="ECO:0000256" key="3">
    <source>
        <dbReference type="ARBA" id="ARBA00022553"/>
    </source>
</evidence>
<evidence type="ECO:0000256" key="8">
    <source>
        <dbReference type="ARBA" id="ARBA00023012"/>
    </source>
</evidence>
<dbReference type="PROSITE" id="PS50109">
    <property type="entry name" value="HIS_KIN"/>
    <property type="match status" value="1"/>
</dbReference>
<evidence type="ECO:0000256" key="5">
    <source>
        <dbReference type="ARBA" id="ARBA00022741"/>
    </source>
</evidence>
<keyword evidence="5" id="KW-0547">Nucleotide-binding</keyword>
<comment type="catalytic activity">
    <reaction evidence="1">
        <text>ATP + protein L-histidine = ADP + protein N-phospho-L-histidine.</text>
        <dbReference type="EC" id="2.7.13.3"/>
    </reaction>
</comment>
<protein>
    <recommendedName>
        <fullName evidence="2">histidine kinase</fullName>
        <ecNumber evidence="2">2.7.13.3</ecNumber>
    </recommendedName>
</protein>
<dbReference type="SMART" id="SM00387">
    <property type="entry name" value="HATPase_c"/>
    <property type="match status" value="1"/>
</dbReference>
<dbReference type="GO" id="GO:0005524">
    <property type="term" value="F:ATP binding"/>
    <property type="evidence" value="ECO:0007669"/>
    <property type="project" value="UniProtKB-KW"/>
</dbReference>
<evidence type="ECO:0000259" key="9">
    <source>
        <dbReference type="PROSITE" id="PS50109"/>
    </source>
</evidence>
<dbReference type="InterPro" id="IPR003594">
    <property type="entry name" value="HATPase_dom"/>
</dbReference>
<name>A0A7V0Z5E5_UNCW3</name>
<dbReference type="EC" id="2.7.13.3" evidence="2"/>
<reference evidence="10" key="1">
    <citation type="journal article" date="2020" name="mSystems">
        <title>Genome- and Community-Level Interaction Insights into Carbon Utilization and Element Cycling Functions of Hydrothermarchaeota in Hydrothermal Sediment.</title>
        <authorList>
            <person name="Zhou Z."/>
            <person name="Liu Y."/>
            <person name="Xu W."/>
            <person name="Pan J."/>
            <person name="Luo Z.H."/>
            <person name="Li M."/>
        </authorList>
    </citation>
    <scope>NUCLEOTIDE SEQUENCE [LARGE SCALE GENOMIC DNA]</scope>
    <source>
        <strain evidence="10">SpSt-258</strain>
    </source>
</reference>
<dbReference type="GO" id="GO:0000160">
    <property type="term" value="P:phosphorelay signal transduction system"/>
    <property type="evidence" value="ECO:0007669"/>
    <property type="project" value="UniProtKB-KW"/>
</dbReference>
<comment type="caution">
    <text evidence="10">The sequence shown here is derived from an EMBL/GenBank/DDBJ whole genome shotgun (WGS) entry which is preliminary data.</text>
</comment>
<dbReference type="EMBL" id="DSKY01000014">
    <property type="protein sequence ID" value="HDY58962.1"/>
    <property type="molecule type" value="Genomic_DNA"/>
</dbReference>
<sequence length="96" mass="10474">MCAAVIEAIDTKDTQNQIDKNRALIHRYVEVSFEDTGKGFSEEQQQNIFKPFCSTKKNGTGLGLVITKSIIEGNNGKIDISTKMGIGTVVTITLPL</sequence>
<evidence type="ECO:0000256" key="4">
    <source>
        <dbReference type="ARBA" id="ARBA00022679"/>
    </source>
</evidence>
<keyword evidence="7" id="KW-0067">ATP-binding</keyword>
<organism evidence="10">
    <name type="scientific">candidate division WOR-3 bacterium</name>
    <dbReference type="NCBI Taxonomy" id="2052148"/>
    <lineage>
        <taxon>Bacteria</taxon>
        <taxon>Bacteria division WOR-3</taxon>
    </lineage>
</organism>
<dbReference type="AlphaFoldDB" id="A0A7V0Z5E5"/>
<dbReference type="InterPro" id="IPR004358">
    <property type="entry name" value="Sig_transdc_His_kin-like_C"/>
</dbReference>
<dbReference type="Pfam" id="PF02518">
    <property type="entry name" value="HATPase_c"/>
    <property type="match status" value="1"/>
</dbReference>
<keyword evidence="8" id="KW-0902">Two-component regulatory system</keyword>
<dbReference type="InterPro" id="IPR036890">
    <property type="entry name" value="HATPase_C_sf"/>
</dbReference>
<keyword evidence="3" id="KW-0597">Phosphoprotein</keyword>